<gene>
    <name evidence="3" type="ORF">CPM_0071</name>
    <name evidence="2" type="ORF">CSP5_0102</name>
</gene>
<evidence type="ECO:0000313" key="3">
    <source>
        <dbReference type="EMBL" id="SJK83970.1"/>
    </source>
</evidence>
<dbReference type="OrthoDB" id="377789at2157"/>
<dbReference type="RefSeq" id="WP_021789420.1">
    <property type="nucleotide sequence ID" value="NZ_LT671858.1"/>
</dbReference>
<dbReference type="KEGG" id="cdiv:CPM_0071"/>
<reference evidence="4" key="3">
    <citation type="submission" date="2016-06" db="EMBL/GenBank/DDBJ databases">
        <authorList>
            <person name="Toshchakov V.S."/>
        </authorList>
    </citation>
    <scope>NUCLEOTIDE SEQUENCE [LARGE SCALE GENOMIC DNA]</scope>
    <source>
        <strain>PM4 (JCM 30641</strain>
        <strain evidence="4">\VKM B-2940)</strain>
    </source>
</reference>
<sequence>MVKTKITVSVEKPVVENAKLALLKKGRTLSDYIEKSLRSLSTAEFLSDLCKELNLDCGYMSGEDVEKNRPDLTGRVESEKEVREMRNERISRLS</sequence>
<name>A0A1N5S6Z1_9ARCH</name>
<organism evidence="2 5">
    <name type="scientific">Cuniculiplasma divulgatum</name>
    <dbReference type="NCBI Taxonomy" id="1673428"/>
    <lineage>
        <taxon>Archaea</taxon>
        <taxon>Methanobacteriati</taxon>
        <taxon>Thermoplasmatota</taxon>
        <taxon>Thermoplasmata</taxon>
        <taxon>Thermoplasmatales</taxon>
        <taxon>Cuniculiplasmataceae</taxon>
        <taxon>Cuniculiplasma</taxon>
    </lineage>
</organism>
<proteinExistence type="predicted"/>
<dbReference type="STRING" id="1673428.CPM_0071"/>
<reference evidence="2 5" key="1">
    <citation type="submission" date="2016-04" db="EMBL/GenBank/DDBJ databases">
        <authorList>
            <person name="Evans L.H."/>
            <person name="Alamgir A."/>
            <person name="Owens N."/>
            <person name="Weber N.D."/>
            <person name="Virtaneva K."/>
            <person name="Barbian K."/>
            <person name="Babar A."/>
            <person name="Rosenke K."/>
        </authorList>
    </citation>
    <scope>NUCLEOTIDE SEQUENCE [LARGE SCALE GENOMIC DNA]</scope>
    <source>
        <strain evidence="2">S5</strain>
        <strain evidence="5">S5(T) (JCM 30642 \VKM B-2941)</strain>
    </source>
</reference>
<dbReference type="Proteomes" id="UP000195607">
    <property type="component" value="Chromosome I"/>
</dbReference>
<feature type="region of interest" description="Disordered" evidence="1">
    <location>
        <begin position="64"/>
        <end position="94"/>
    </location>
</feature>
<evidence type="ECO:0000256" key="1">
    <source>
        <dbReference type="SAM" id="MobiDB-lite"/>
    </source>
</evidence>
<protein>
    <submittedName>
        <fullName evidence="2">VapB antitoxin</fullName>
    </submittedName>
</protein>
<dbReference type="AlphaFoldDB" id="A0A1N5S6Z1"/>
<evidence type="ECO:0000313" key="5">
    <source>
        <dbReference type="Proteomes" id="UP000195607"/>
    </source>
</evidence>
<evidence type="ECO:0000313" key="4">
    <source>
        <dbReference type="Proteomes" id="UP000187822"/>
    </source>
</evidence>
<accession>A0A1N5S6Z1</accession>
<dbReference type="InterPro" id="IPR045944">
    <property type="entry name" value="DUF6364"/>
</dbReference>
<dbReference type="Pfam" id="PF19891">
    <property type="entry name" value="DUF6364"/>
    <property type="match status" value="1"/>
</dbReference>
<dbReference type="GeneID" id="41587415"/>
<reference evidence="3" key="2">
    <citation type="submission" date="2016-06" db="EMBL/GenBank/DDBJ databases">
        <authorList>
            <person name="Olsen C.W."/>
            <person name="Carey S."/>
            <person name="Hinshaw L."/>
            <person name="Karasin A.I."/>
        </authorList>
    </citation>
    <scope>NUCLEOTIDE SEQUENCE [LARGE SCALE GENOMIC DNA]</scope>
    <source>
        <strain evidence="3">PM4</strain>
    </source>
</reference>
<evidence type="ECO:0000313" key="2">
    <source>
        <dbReference type="EMBL" id="SIM31697.1"/>
    </source>
</evidence>
<dbReference type="Proteomes" id="UP000187822">
    <property type="component" value="Chromosome I"/>
</dbReference>
<dbReference type="EMBL" id="LT671858">
    <property type="protein sequence ID" value="SIM31697.1"/>
    <property type="molecule type" value="Genomic_DNA"/>
</dbReference>
<keyword evidence="4" id="KW-1185">Reference proteome</keyword>
<dbReference type="EMBL" id="LT719092">
    <property type="protein sequence ID" value="SJK83970.1"/>
    <property type="molecule type" value="Genomic_DNA"/>
</dbReference>